<evidence type="ECO:0000313" key="4">
    <source>
        <dbReference type="Proteomes" id="UP000822688"/>
    </source>
</evidence>
<dbReference type="AlphaFoldDB" id="A0A8T0HVP1"/>
<feature type="region of interest" description="Disordered" evidence="2">
    <location>
        <begin position="691"/>
        <end position="710"/>
    </location>
</feature>
<evidence type="ECO:0000256" key="2">
    <source>
        <dbReference type="SAM" id="MobiDB-lite"/>
    </source>
</evidence>
<accession>A0A8T0HVP1</accession>
<dbReference type="EMBL" id="CM026426">
    <property type="protein sequence ID" value="KAG0574906.1"/>
    <property type="molecule type" value="Genomic_DNA"/>
</dbReference>
<feature type="region of interest" description="Disordered" evidence="2">
    <location>
        <begin position="440"/>
        <end position="460"/>
    </location>
</feature>
<keyword evidence="4" id="KW-1185">Reference proteome</keyword>
<gene>
    <name evidence="3" type="ORF">KC19_VG301500</name>
</gene>
<protein>
    <submittedName>
        <fullName evidence="3">Uncharacterized protein</fullName>
    </submittedName>
</protein>
<name>A0A8T0HVP1_CERPU</name>
<feature type="region of interest" description="Disordered" evidence="2">
    <location>
        <begin position="621"/>
        <end position="641"/>
    </location>
</feature>
<organism evidence="3 4">
    <name type="scientific">Ceratodon purpureus</name>
    <name type="common">Fire moss</name>
    <name type="synonym">Dicranum purpureum</name>
    <dbReference type="NCBI Taxonomy" id="3225"/>
    <lineage>
        <taxon>Eukaryota</taxon>
        <taxon>Viridiplantae</taxon>
        <taxon>Streptophyta</taxon>
        <taxon>Embryophyta</taxon>
        <taxon>Bryophyta</taxon>
        <taxon>Bryophytina</taxon>
        <taxon>Bryopsida</taxon>
        <taxon>Dicranidae</taxon>
        <taxon>Pseudoditrichales</taxon>
        <taxon>Ditrichaceae</taxon>
        <taxon>Ceratodon</taxon>
    </lineage>
</organism>
<keyword evidence="1" id="KW-0175">Coiled coil</keyword>
<feature type="compositionally biased region" description="Polar residues" evidence="2">
    <location>
        <begin position="692"/>
        <end position="704"/>
    </location>
</feature>
<comment type="caution">
    <text evidence="3">The sequence shown here is derived from an EMBL/GenBank/DDBJ whole genome shotgun (WGS) entry which is preliminary data.</text>
</comment>
<feature type="coiled-coil region" evidence="1">
    <location>
        <begin position="38"/>
        <end position="112"/>
    </location>
</feature>
<dbReference type="Proteomes" id="UP000822688">
    <property type="component" value="Chromosome V"/>
</dbReference>
<proteinExistence type="predicted"/>
<feature type="compositionally biased region" description="Basic and acidic residues" evidence="2">
    <location>
        <begin position="572"/>
        <end position="584"/>
    </location>
</feature>
<feature type="region of interest" description="Disordered" evidence="2">
    <location>
        <begin position="548"/>
        <end position="594"/>
    </location>
</feature>
<evidence type="ECO:0000256" key="1">
    <source>
        <dbReference type="SAM" id="Coils"/>
    </source>
</evidence>
<reference evidence="3" key="1">
    <citation type="submission" date="2020-06" db="EMBL/GenBank/DDBJ databases">
        <title>WGS assembly of Ceratodon purpureus strain R40.</title>
        <authorList>
            <person name="Carey S.B."/>
            <person name="Jenkins J."/>
            <person name="Shu S."/>
            <person name="Lovell J.T."/>
            <person name="Sreedasyam A."/>
            <person name="Maumus F."/>
            <person name="Tiley G.P."/>
            <person name="Fernandez-Pozo N."/>
            <person name="Barry K."/>
            <person name="Chen C."/>
            <person name="Wang M."/>
            <person name="Lipzen A."/>
            <person name="Daum C."/>
            <person name="Saski C.A."/>
            <person name="Payton A.C."/>
            <person name="Mcbreen J.C."/>
            <person name="Conrad R.E."/>
            <person name="Kollar L.M."/>
            <person name="Olsson S."/>
            <person name="Huttunen S."/>
            <person name="Landis J.B."/>
            <person name="Wickett N.J."/>
            <person name="Johnson M.G."/>
            <person name="Rensing S.A."/>
            <person name="Grimwood J."/>
            <person name="Schmutz J."/>
            <person name="Mcdaniel S.F."/>
        </authorList>
    </citation>
    <scope>NUCLEOTIDE SEQUENCE</scope>
    <source>
        <strain evidence="3">R40</strain>
    </source>
</reference>
<sequence>MEGGMPSMVDNVGAGDSQVEEGLGAGGLEVEVRNVLSERQLMEKLEKSEAGRKKLRQAIVLLKEKLDSTSNALELNEALRQEVEKVRLNVGMERERAEAERVLRERVEKENLTIKEQVIGVLQRLDALECRYKADQSEFWRIRSEVKEAVGGIGAALQAVEATKSLYQSLERSLHVKINGAVQSSSKALAIAQSGQSTTSRAQAAALASRSLAKAVQKEVHLVSSQVVTLQKQASNLMALEASLQQESQLRGPGTPINSPDSGEANVSLAVSKEKVSIDAGSPSRSAVPPQVTILTKNQAEAQESSHAKDVSGEGDVLHMLVAASEKPRSHPAGSTIGLPPRGGMFLSRNQLPDEGLKPQTTILHIRPGVKSPRKGLLEVVSRDEHTPNGFLGQPVSSSMKKGPVAIITGVDSILSPAVRVPALLDSGMMSLPSARANGLQKQSEVQPQRFPDTSKGLGSREFSNLRRVVKRGQGAVNGKHNIFTSVLPAQNEACNNHVEADDTFSEGMPQSDYPSSTTKLLKSIMKIFEKEGKNRKSMKEKLMKLQRALESHSGPVQVAQTGTKRKREPKKGKGDGGSEEKGKKGYCSGKEPMRKVSDFGLGDGVTSLSQRPCNLEDKCISQEKEAHQKNTQASGDGLPAQDRLSEMISNLQGRCKGEGLFETTVDCQENTPVSGTDECKDFSDVDICNGDVSQEGTGTNTDLESTDDDLGEDWWAKKVLLSPISSNDLTS</sequence>
<feature type="region of interest" description="Disordered" evidence="2">
    <location>
        <begin position="246"/>
        <end position="265"/>
    </location>
</feature>
<evidence type="ECO:0000313" key="3">
    <source>
        <dbReference type="EMBL" id="KAG0574906.1"/>
    </source>
</evidence>